<evidence type="ECO:0000256" key="4">
    <source>
        <dbReference type="ARBA" id="ARBA00011738"/>
    </source>
</evidence>
<dbReference type="NCBIfam" id="TIGR01141">
    <property type="entry name" value="hisC"/>
    <property type="match status" value="1"/>
</dbReference>
<dbReference type="GO" id="GO:0000105">
    <property type="term" value="P:L-histidine biosynthetic process"/>
    <property type="evidence" value="ECO:0007669"/>
    <property type="project" value="UniProtKB-UniRule"/>
</dbReference>
<keyword evidence="9" id="KW-0028">Amino-acid biosynthesis</keyword>
<dbReference type="RefSeq" id="WP_043742312.1">
    <property type="nucleotide sequence ID" value="NZ_CP028339.1"/>
</dbReference>
<dbReference type="PANTHER" id="PTHR43643:SF3">
    <property type="entry name" value="HISTIDINOL-PHOSPHATE AMINOTRANSFERASE"/>
    <property type="match status" value="1"/>
</dbReference>
<evidence type="ECO:0000256" key="1">
    <source>
        <dbReference type="ARBA" id="ARBA00001933"/>
    </source>
</evidence>
<feature type="modified residue" description="N6-(pyridoxal phosphate)lysine" evidence="9">
    <location>
        <position position="230"/>
    </location>
</feature>
<dbReference type="OrthoDB" id="9809616at2"/>
<evidence type="ECO:0000256" key="9">
    <source>
        <dbReference type="HAMAP-Rule" id="MF_01023"/>
    </source>
</evidence>
<dbReference type="InterPro" id="IPR015422">
    <property type="entry name" value="PyrdxlP-dep_Trfase_small"/>
</dbReference>
<evidence type="ECO:0000256" key="7">
    <source>
        <dbReference type="ARBA" id="ARBA00022898"/>
    </source>
</evidence>
<dbReference type="HAMAP" id="MF_01023">
    <property type="entry name" value="HisC_aminotrans_2"/>
    <property type="match status" value="1"/>
</dbReference>
<keyword evidence="9" id="KW-0368">Histidine biosynthesis</keyword>
<dbReference type="Pfam" id="PF00155">
    <property type="entry name" value="Aminotran_1_2"/>
    <property type="match status" value="1"/>
</dbReference>
<dbReference type="EMBL" id="CP028339">
    <property type="protein sequence ID" value="AVR88352.1"/>
    <property type="molecule type" value="Genomic_DNA"/>
</dbReference>
<comment type="similarity">
    <text evidence="3 9">Belongs to the class-II pyridoxal-phosphate-dependent aminotransferase family. Histidinol-phosphate aminotransferase subfamily.</text>
</comment>
<dbReference type="PANTHER" id="PTHR43643">
    <property type="entry name" value="HISTIDINOL-PHOSPHATE AMINOTRANSFERASE 2"/>
    <property type="match status" value="1"/>
</dbReference>
<comment type="catalytic activity">
    <reaction evidence="8 9">
        <text>L-histidinol phosphate + 2-oxoglutarate = 3-(imidazol-4-yl)-2-oxopropyl phosphate + L-glutamate</text>
        <dbReference type="Rhea" id="RHEA:23744"/>
        <dbReference type="ChEBI" id="CHEBI:16810"/>
        <dbReference type="ChEBI" id="CHEBI:29985"/>
        <dbReference type="ChEBI" id="CHEBI:57766"/>
        <dbReference type="ChEBI" id="CHEBI:57980"/>
        <dbReference type="EC" id="2.6.1.9"/>
    </reaction>
</comment>
<proteinExistence type="inferred from homology"/>
<evidence type="ECO:0000313" key="11">
    <source>
        <dbReference type="EMBL" id="AVR88352.1"/>
    </source>
</evidence>
<dbReference type="SUPFAM" id="SSF53383">
    <property type="entry name" value="PLP-dependent transferases"/>
    <property type="match status" value="1"/>
</dbReference>
<dbReference type="InterPro" id="IPR015421">
    <property type="entry name" value="PyrdxlP-dep_Trfase_major"/>
</dbReference>
<dbReference type="UniPathway" id="UPA00031">
    <property type="reaction ID" value="UER00012"/>
</dbReference>
<comment type="subunit">
    <text evidence="4 9">Homodimer.</text>
</comment>
<accession>A0A2R4BM80</accession>
<evidence type="ECO:0000256" key="8">
    <source>
        <dbReference type="ARBA" id="ARBA00047481"/>
    </source>
</evidence>
<dbReference type="EC" id="2.6.1.9" evidence="9"/>
<dbReference type="CDD" id="cd00609">
    <property type="entry name" value="AAT_like"/>
    <property type="match status" value="1"/>
</dbReference>
<reference evidence="11 12" key="1">
    <citation type="submission" date="2018-03" db="EMBL/GenBank/DDBJ databases">
        <title>Complete genome sequence of Thauera aromatica, a model organism for studying aromatic compound degradation under denitrifying conditions.</title>
        <authorList>
            <person name="Lo H.-Y."/>
            <person name="Goris T."/>
            <person name="Boll M."/>
            <person name="Mueller J.A."/>
        </authorList>
    </citation>
    <scope>NUCLEOTIDE SEQUENCE [LARGE SCALE GENOMIC DNA]</scope>
    <source>
        <strain evidence="11 12">K172</strain>
    </source>
</reference>
<evidence type="ECO:0000256" key="3">
    <source>
        <dbReference type="ARBA" id="ARBA00007970"/>
    </source>
</evidence>
<dbReference type="InterPro" id="IPR050106">
    <property type="entry name" value="HistidinolP_aminotransfase"/>
</dbReference>
<dbReference type="GO" id="GO:0030170">
    <property type="term" value="F:pyridoxal phosphate binding"/>
    <property type="evidence" value="ECO:0007669"/>
    <property type="project" value="InterPro"/>
</dbReference>
<evidence type="ECO:0000256" key="5">
    <source>
        <dbReference type="ARBA" id="ARBA00022576"/>
    </source>
</evidence>
<evidence type="ECO:0000259" key="10">
    <source>
        <dbReference type="Pfam" id="PF00155"/>
    </source>
</evidence>
<protein>
    <recommendedName>
        <fullName evidence="9">Histidinol-phosphate aminotransferase</fullName>
        <ecNumber evidence="9">2.6.1.9</ecNumber>
    </recommendedName>
    <alternativeName>
        <fullName evidence="9">Imidazole acetol-phosphate transaminase</fullName>
    </alternativeName>
</protein>
<dbReference type="AlphaFoldDB" id="A0A2R4BM80"/>
<gene>
    <name evidence="9" type="primary">hisC</name>
    <name evidence="11" type="ORF">Tharo_1427</name>
</gene>
<comment type="cofactor">
    <cofactor evidence="1 9">
        <name>pyridoxal 5'-phosphate</name>
        <dbReference type="ChEBI" id="CHEBI:597326"/>
    </cofactor>
</comment>
<evidence type="ECO:0000256" key="2">
    <source>
        <dbReference type="ARBA" id="ARBA00005011"/>
    </source>
</evidence>
<dbReference type="Gene3D" id="3.40.640.10">
    <property type="entry name" value="Type I PLP-dependent aspartate aminotransferase-like (Major domain)"/>
    <property type="match status" value="1"/>
</dbReference>
<dbReference type="KEGG" id="tak:Tharo_1427"/>
<comment type="pathway">
    <text evidence="2 9">Amino-acid biosynthesis; L-histidine biosynthesis; L-histidine from 5-phospho-alpha-D-ribose 1-diphosphate: step 7/9.</text>
</comment>
<keyword evidence="7 9" id="KW-0663">Pyridoxal phosphate</keyword>
<keyword evidence="12" id="KW-1185">Reference proteome</keyword>
<dbReference type="GO" id="GO:0004400">
    <property type="term" value="F:histidinol-phosphate transaminase activity"/>
    <property type="evidence" value="ECO:0007669"/>
    <property type="project" value="UniProtKB-UniRule"/>
</dbReference>
<dbReference type="Proteomes" id="UP000241885">
    <property type="component" value="Chromosome"/>
</dbReference>
<dbReference type="InterPro" id="IPR004839">
    <property type="entry name" value="Aminotransferase_I/II_large"/>
</dbReference>
<keyword evidence="5 9" id="KW-0032">Aminotransferase</keyword>
<organism evidence="11 12">
    <name type="scientific">Thauera aromatica K172</name>
    <dbReference type="NCBI Taxonomy" id="44139"/>
    <lineage>
        <taxon>Bacteria</taxon>
        <taxon>Pseudomonadati</taxon>
        <taxon>Pseudomonadota</taxon>
        <taxon>Betaproteobacteria</taxon>
        <taxon>Rhodocyclales</taxon>
        <taxon>Zoogloeaceae</taxon>
        <taxon>Thauera</taxon>
    </lineage>
</organism>
<dbReference type="Gene3D" id="3.90.1150.10">
    <property type="entry name" value="Aspartate Aminotransferase, domain 1"/>
    <property type="match status" value="1"/>
</dbReference>
<evidence type="ECO:0000313" key="12">
    <source>
        <dbReference type="Proteomes" id="UP000241885"/>
    </source>
</evidence>
<dbReference type="InterPro" id="IPR005861">
    <property type="entry name" value="HisP_aminotrans"/>
</dbReference>
<keyword evidence="6 9" id="KW-0808">Transferase</keyword>
<name>A0A2R4BM80_THAAR</name>
<dbReference type="InterPro" id="IPR015424">
    <property type="entry name" value="PyrdxlP-dep_Trfase"/>
</dbReference>
<evidence type="ECO:0000256" key="6">
    <source>
        <dbReference type="ARBA" id="ARBA00022679"/>
    </source>
</evidence>
<sequence>MSDHIHTLALPRIRALSPYVPGKPVDELARELGLDPADIVKLASNENPMGPNPRVLEAIRSAARHLTRYPDGNGFALKARLGERFGIDAAQITLGNGSNDIIVMVADAFLAEGRNAVFSQYGFAAYPLATQASGAECREVAARAWGNDLEGMLAAIDGDTRVLFIANPNNPTGTWVDRPNLERFLACVPRHVLVVLDEAYLEYADDADLPDGLDHVARHPNLLVSRSLCKAYGLAGLRVGYAVSSPAVADLLNRVRQPFNVNSLALAGACAALDDDAYLEAGRRVNRLGLAQLQAGLDELGLCWIPTRANFVTVDLGMPAQPVYQSLLRQGVIVRPLDGYGLPCHLRISVGLEHENRRFLDALATAIKEAAHVAH</sequence>
<feature type="domain" description="Aminotransferase class I/classII large" evidence="10">
    <location>
        <begin position="38"/>
        <end position="362"/>
    </location>
</feature>